<dbReference type="Gene3D" id="3.40.50.880">
    <property type="match status" value="1"/>
</dbReference>
<dbReference type="KEGG" id="cphy:B5808_15755"/>
<name>A0A1X9LTK2_9MICO</name>
<dbReference type="PANTHER" id="PTHR37947:SF1">
    <property type="entry name" value="BLL2462 PROTEIN"/>
    <property type="match status" value="1"/>
</dbReference>
<sequence length="264" mass="27732">MARILLLGESWFVYSVHQKGFDAFYTSEYTAGGQEFVAALRAAGHEVTHVPAHEITTTLPLTAEGLHEIADVVVVSDVGANTFQVPPATFTRSVPEPDRVEVLRRFTETGGGLLMVGGYLTFSGIDAKARWGRTPLAAALPVEVLDRDDRVEMSAGSAPAVVAAHPVVAGLDTAWPALLGLNEVVVKPGADLVAECGGHPLLVFGEYGAGRSGAFTSDLAPHWAPPEFLAWDGYAPLFDRTVRWLAGEELETAGAAGVSVGAGA</sequence>
<dbReference type="PANTHER" id="PTHR37947">
    <property type="entry name" value="BLL2462 PROTEIN"/>
    <property type="match status" value="1"/>
</dbReference>
<dbReference type="InterPro" id="IPR010768">
    <property type="entry name" value="GATase1-like"/>
</dbReference>
<dbReference type="SUPFAM" id="SSF52317">
    <property type="entry name" value="Class I glutamine amidotransferase-like"/>
    <property type="match status" value="1"/>
</dbReference>
<keyword evidence="2" id="KW-1185">Reference proteome</keyword>
<reference evidence="1 2" key="1">
    <citation type="submission" date="2017-04" db="EMBL/GenBank/DDBJ databases">
        <authorList>
            <person name="Afonso C.L."/>
            <person name="Miller P.J."/>
            <person name="Scott M.A."/>
            <person name="Spackman E."/>
            <person name="Goraichik I."/>
            <person name="Dimitrov K.M."/>
            <person name="Suarez D.L."/>
            <person name="Swayne D.E."/>
        </authorList>
    </citation>
    <scope>NUCLEOTIDE SEQUENCE [LARGE SCALE GENOMIC DNA]</scope>
    <source>
        <strain evidence="2">XA(T)</strain>
    </source>
</reference>
<dbReference type="CDD" id="cd03143">
    <property type="entry name" value="A4_beta-galactosidase_middle_domain"/>
    <property type="match status" value="1"/>
</dbReference>
<dbReference type="EMBL" id="CP020715">
    <property type="protein sequence ID" value="ARJ06509.1"/>
    <property type="molecule type" value="Genomic_DNA"/>
</dbReference>
<organism evidence="1 2">
    <name type="scientific">Cnuibacter physcomitrellae</name>
    <dbReference type="NCBI Taxonomy" id="1619308"/>
    <lineage>
        <taxon>Bacteria</taxon>
        <taxon>Bacillati</taxon>
        <taxon>Actinomycetota</taxon>
        <taxon>Actinomycetes</taxon>
        <taxon>Micrococcales</taxon>
        <taxon>Microbacteriaceae</taxon>
        <taxon>Cnuibacter</taxon>
    </lineage>
</organism>
<dbReference type="STRING" id="1619308.B5808_15755"/>
<evidence type="ECO:0000313" key="1">
    <source>
        <dbReference type="EMBL" id="ARJ06509.1"/>
    </source>
</evidence>
<gene>
    <name evidence="1" type="ORF">B5808_15755</name>
</gene>
<dbReference type="Proteomes" id="UP000192775">
    <property type="component" value="Chromosome"/>
</dbReference>
<dbReference type="Pfam" id="PF07090">
    <property type="entry name" value="GATase1_like"/>
    <property type="match status" value="1"/>
</dbReference>
<evidence type="ECO:0000313" key="2">
    <source>
        <dbReference type="Proteomes" id="UP000192775"/>
    </source>
</evidence>
<dbReference type="RefSeq" id="WP_085020647.1">
    <property type="nucleotide sequence ID" value="NZ_BMHD01000001.1"/>
</dbReference>
<proteinExistence type="predicted"/>
<protein>
    <submittedName>
        <fullName evidence="1">Cytoplasmic protein</fullName>
    </submittedName>
</protein>
<dbReference type="AlphaFoldDB" id="A0A1X9LTK2"/>
<dbReference type="InterPro" id="IPR029062">
    <property type="entry name" value="Class_I_gatase-like"/>
</dbReference>
<accession>A0A1X9LTK2</accession>